<protein>
    <recommendedName>
        <fullName evidence="4">DUF1236 domain-containing protein</fullName>
    </recommendedName>
</protein>
<keyword evidence="1" id="KW-0732">Signal</keyword>
<name>A0A1I4B1T8_9HYPH</name>
<dbReference type="EMBL" id="FOSL01000009">
    <property type="protein sequence ID" value="SFK62872.1"/>
    <property type="molecule type" value="Genomic_DNA"/>
</dbReference>
<reference evidence="2 3" key="1">
    <citation type="submission" date="2016-10" db="EMBL/GenBank/DDBJ databases">
        <authorList>
            <person name="Varghese N."/>
            <person name="Submissions S."/>
        </authorList>
    </citation>
    <scope>NUCLEOTIDE SEQUENCE [LARGE SCALE GENOMIC DNA]</scope>
    <source>
        <strain evidence="2 3">DSM 21822</strain>
    </source>
</reference>
<proteinExistence type="predicted"/>
<evidence type="ECO:0000313" key="3">
    <source>
        <dbReference type="Proteomes" id="UP000323300"/>
    </source>
</evidence>
<organism evidence="2 3">
    <name type="scientific">Neomesorhizobium albiziae</name>
    <dbReference type="NCBI Taxonomy" id="335020"/>
    <lineage>
        <taxon>Bacteria</taxon>
        <taxon>Pseudomonadati</taxon>
        <taxon>Pseudomonadota</taxon>
        <taxon>Alphaproteobacteria</taxon>
        <taxon>Hyphomicrobiales</taxon>
        <taxon>Phyllobacteriaceae</taxon>
        <taxon>Neomesorhizobium</taxon>
    </lineage>
</organism>
<evidence type="ECO:0008006" key="4">
    <source>
        <dbReference type="Google" id="ProtNLM"/>
    </source>
</evidence>
<accession>A0A1I4B1T8</accession>
<evidence type="ECO:0000256" key="1">
    <source>
        <dbReference type="SAM" id="SignalP"/>
    </source>
</evidence>
<dbReference type="AlphaFoldDB" id="A0A1I4B1T8"/>
<gene>
    <name evidence="2" type="ORF">SAMN04488498_109144</name>
</gene>
<feature type="chain" id="PRO_5009302527" description="DUF1236 domain-containing protein" evidence="1">
    <location>
        <begin position="24"/>
        <end position="102"/>
    </location>
</feature>
<dbReference type="RefSeq" id="WP_149761175.1">
    <property type="nucleotide sequence ID" value="NZ_BSPE01000078.1"/>
</dbReference>
<dbReference type="Pfam" id="PF06823">
    <property type="entry name" value="DUF1236"/>
    <property type="match status" value="1"/>
</dbReference>
<dbReference type="OrthoDB" id="102964at2"/>
<sequence length="102" mass="11153">MKIRLSAASAGLVLLAGIGTAAAQEVLIVPEQETVIREYVVKHPVDPVELPPGVEITVGTPLPDVVELYPIDEPDVQYRYVIVDGRTVLVEPETRKIVRVLE</sequence>
<evidence type="ECO:0000313" key="2">
    <source>
        <dbReference type="EMBL" id="SFK62872.1"/>
    </source>
</evidence>
<dbReference type="InterPro" id="IPR009642">
    <property type="entry name" value="DUF1236"/>
</dbReference>
<feature type="signal peptide" evidence="1">
    <location>
        <begin position="1"/>
        <end position="23"/>
    </location>
</feature>
<keyword evidence="3" id="KW-1185">Reference proteome</keyword>
<dbReference type="Proteomes" id="UP000323300">
    <property type="component" value="Unassembled WGS sequence"/>
</dbReference>